<keyword evidence="1" id="KW-0472">Membrane</keyword>
<dbReference type="GO" id="GO:0016020">
    <property type="term" value="C:membrane"/>
    <property type="evidence" value="ECO:0007669"/>
    <property type="project" value="TreeGrafter"/>
</dbReference>
<protein>
    <submittedName>
        <fullName evidence="3">O-antigen acetylase</fullName>
    </submittedName>
</protein>
<sequence length="376" mass="41310">MRLLLALAVVASHSFPLGFGEENLGLSLCRGQTDVGTLAVCGFFVISGLLITRSAFRLSPVRFFWHRALRILPGFWFALAVTAMGFAPLVATIEKMPNGEFWNHAAGPWAYLSSNWSVGIHQPGISGLLGTVPFRGVFNGSLWSLSYESLCYVGVALLAAFGVLRRARWAVLLLTSFLFGALVMEAITYPLFRAPTYALNRGSLDMPFLGNIFAGYLLALCFMFALGALAELYREYLPMNTALAVVCAVAFLLSARYGCFSVIGLPAYAYLLLWAAMRAPIPLRKIGKKSDYSYGIYIFAFPIQQLLSAANFTRWGFLPYFLLSAVTAGVMAVISWHLIESPALRLKKAWSTEMPPEHENRDTVTVAKVESPALRG</sequence>
<dbReference type="InterPro" id="IPR002656">
    <property type="entry name" value="Acyl_transf_3_dom"/>
</dbReference>
<dbReference type="PANTHER" id="PTHR23028">
    <property type="entry name" value="ACETYLTRANSFERASE"/>
    <property type="match status" value="1"/>
</dbReference>
<comment type="caution">
    <text evidence="3">The sequence shown here is derived from an EMBL/GenBank/DDBJ whole genome shotgun (WGS) entry which is preliminary data.</text>
</comment>
<keyword evidence="1" id="KW-1133">Transmembrane helix</keyword>
<evidence type="ECO:0000256" key="1">
    <source>
        <dbReference type="SAM" id="Phobius"/>
    </source>
</evidence>
<dbReference type="Proteomes" id="UP000600365">
    <property type="component" value="Unassembled WGS sequence"/>
</dbReference>
<feature type="transmembrane region" description="Helical" evidence="1">
    <location>
        <begin position="212"/>
        <end position="230"/>
    </location>
</feature>
<proteinExistence type="predicted"/>
<feature type="transmembrane region" description="Helical" evidence="1">
    <location>
        <begin position="237"/>
        <end position="254"/>
    </location>
</feature>
<feature type="domain" description="Acyltransferase 3" evidence="2">
    <location>
        <begin position="1"/>
        <end position="335"/>
    </location>
</feature>
<dbReference type="InterPro" id="IPR050879">
    <property type="entry name" value="Acyltransferase_3"/>
</dbReference>
<feature type="transmembrane region" description="Helical" evidence="1">
    <location>
        <begin position="171"/>
        <end position="192"/>
    </location>
</feature>
<evidence type="ECO:0000313" key="3">
    <source>
        <dbReference type="EMBL" id="GGN60817.1"/>
    </source>
</evidence>
<gene>
    <name evidence="3" type="ORF">GCM10011579_026400</name>
</gene>
<dbReference type="GO" id="GO:0000271">
    <property type="term" value="P:polysaccharide biosynthetic process"/>
    <property type="evidence" value="ECO:0007669"/>
    <property type="project" value="TreeGrafter"/>
</dbReference>
<keyword evidence="4" id="KW-1185">Reference proteome</keyword>
<feature type="transmembrane region" description="Helical" evidence="1">
    <location>
        <begin position="36"/>
        <end position="56"/>
    </location>
</feature>
<accession>A0A917Y0S2</accession>
<evidence type="ECO:0000313" key="4">
    <source>
        <dbReference type="Proteomes" id="UP000600365"/>
    </source>
</evidence>
<dbReference type="GO" id="GO:0016747">
    <property type="term" value="F:acyltransferase activity, transferring groups other than amino-acyl groups"/>
    <property type="evidence" value="ECO:0007669"/>
    <property type="project" value="InterPro"/>
</dbReference>
<organism evidence="3 4">
    <name type="scientific">Streptomyces albiflavescens</name>
    <dbReference type="NCBI Taxonomy" id="1623582"/>
    <lineage>
        <taxon>Bacteria</taxon>
        <taxon>Bacillati</taxon>
        <taxon>Actinomycetota</taxon>
        <taxon>Actinomycetes</taxon>
        <taxon>Kitasatosporales</taxon>
        <taxon>Streptomycetaceae</taxon>
        <taxon>Streptomyces</taxon>
    </lineage>
</organism>
<evidence type="ECO:0000259" key="2">
    <source>
        <dbReference type="Pfam" id="PF01757"/>
    </source>
</evidence>
<name>A0A917Y0S2_9ACTN</name>
<keyword evidence="1" id="KW-0812">Transmembrane</keyword>
<dbReference type="Pfam" id="PF01757">
    <property type="entry name" value="Acyl_transf_3"/>
    <property type="match status" value="1"/>
</dbReference>
<reference evidence="3 4" key="1">
    <citation type="journal article" date="2014" name="Int. J. Syst. Evol. Microbiol.">
        <title>Complete genome sequence of Corynebacterium casei LMG S-19264T (=DSM 44701T), isolated from a smear-ripened cheese.</title>
        <authorList>
            <consortium name="US DOE Joint Genome Institute (JGI-PGF)"/>
            <person name="Walter F."/>
            <person name="Albersmeier A."/>
            <person name="Kalinowski J."/>
            <person name="Ruckert C."/>
        </authorList>
    </citation>
    <scope>NUCLEOTIDE SEQUENCE [LARGE SCALE GENOMIC DNA]</scope>
    <source>
        <strain evidence="3 4">CGMCC 4.7111</strain>
    </source>
</reference>
<dbReference type="PANTHER" id="PTHR23028:SF53">
    <property type="entry name" value="ACYL_TRANSF_3 DOMAIN-CONTAINING PROTEIN"/>
    <property type="match status" value="1"/>
</dbReference>
<feature type="transmembrane region" description="Helical" evidence="1">
    <location>
        <begin position="318"/>
        <end position="339"/>
    </location>
</feature>
<dbReference type="EMBL" id="BMMM01000004">
    <property type="protein sequence ID" value="GGN60817.1"/>
    <property type="molecule type" value="Genomic_DNA"/>
</dbReference>
<feature type="transmembrane region" description="Helical" evidence="1">
    <location>
        <begin position="68"/>
        <end position="91"/>
    </location>
</feature>
<dbReference type="AlphaFoldDB" id="A0A917Y0S2"/>
<feature type="transmembrane region" description="Helical" evidence="1">
    <location>
        <begin position="145"/>
        <end position="164"/>
    </location>
</feature>
<dbReference type="RefSeq" id="WP_189186142.1">
    <property type="nucleotide sequence ID" value="NZ_BMMM01000004.1"/>
</dbReference>